<protein>
    <submittedName>
        <fullName evidence="1">Uncharacterized protein</fullName>
    </submittedName>
</protein>
<keyword evidence="2" id="KW-1185">Reference proteome</keyword>
<dbReference type="Proteomes" id="UP000007520">
    <property type="component" value="Segment"/>
</dbReference>
<dbReference type="GeneID" id="14013271"/>
<proteinExistence type="predicted"/>
<evidence type="ECO:0000313" key="2">
    <source>
        <dbReference type="Proteomes" id="UP000007520"/>
    </source>
</evidence>
<name>H6WX96_9CAUD</name>
<dbReference type="EMBL" id="JQ340389">
    <property type="protein sequence ID" value="AFB83862.1"/>
    <property type="molecule type" value="Genomic_DNA"/>
</dbReference>
<evidence type="ECO:0000313" key="1">
    <source>
        <dbReference type="EMBL" id="AFB83862.1"/>
    </source>
</evidence>
<gene>
    <name evidence="1" type="ORF">pVp-1_0005</name>
</gene>
<dbReference type="KEGG" id="vg:14013271"/>
<organism evidence="1 2">
    <name type="scientific">Vibrio phage pVp-1</name>
    <dbReference type="NCBI Taxonomy" id="1150989"/>
    <lineage>
        <taxon>Viruses</taxon>
        <taxon>Duplodnaviria</taxon>
        <taxon>Heunggongvirae</taxon>
        <taxon>Uroviricota</taxon>
        <taxon>Caudoviricetes</taxon>
        <taxon>Demerecviridae</taxon>
        <taxon>Ermolyevavirinae</taxon>
        <taxon>Vipunavirus</taxon>
        <taxon>Vipunavirus pVp1</taxon>
    </lineage>
</organism>
<sequence>MSKYILTLINSGKAAVLFVKTSEGDELCSFLDSCEKLLRIGDNFHLRATVKRTQALKDLYKYDPDLFIDSGDLTLGQGLTRDIILNVQVNKIEVVNG</sequence>
<dbReference type="RefSeq" id="YP_007007828.1">
    <property type="nucleotide sequence ID" value="NC_019529.1"/>
</dbReference>
<accession>H6WX96</accession>
<reference evidence="1 2" key="1">
    <citation type="journal article" date="2012" name="J. Virol.">
        <title>Complete Genome Sequence of a Novel Marine Siphovirus, pVp-1, Infecting Vibrio parahaemolyticus.</title>
        <authorList>
            <person name="Kim J.H."/>
            <person name="Jun J.W."/>
            <person name="Choresca C.H."/>
            <person name="Shin S.P."/>
            <person name="Han J.E."/>
            <person name="Park S.C."/>
        </authorList>
    </citation>
    <scope>NUCLEOTIDE SEQUENCE [LARGE SCALE GENOMIC DNA]</scope>
</reference>